<protein>
    <submittedName>
        <fullName evidence="2">Radical sam spasm domain family</fullName>
    </submittedName>
</protein>
<organism evidence="2 3">
    <name type="scientific">Lasius niger</name>
    <name type="common">Black garden ant</name>
    <dbReference type="NCBI Taxonomy" id="67767"/>
    <lineage>
        <taxon>Eukaryota</taxon>
        <taxon>Metazoa</taxon>
        <taxon>Ecdysozoa</taxon>
        <taxon>Arthropoda</taxon>
        <taxon>Hexapoda</taxon>
        <taxon>Insecta</taxon>
        <taxon>Pterygota</taxon>
        <taxon>Neoptera</taxon>
        <taxon>Endopterygota</taxon>
        <taxon>Hymenoptera</taxon>
        <taxon>Apocrita</taxon>
        <taxon>Aculeata</taxon>
        <taxon>Formicoidea</taxon>
        <taxon>Formicidae</taxon>
        <taxon>Formicinae</taxon>
        <taxon>Lasius</taxon>
        <taxon>Lasius</taxon>
    </lineage>
</organism>
<dbReference type="PaxDb" id="67767-A0A0J7KRH3"/>
<keyword evidence="3" id="KW-1185">Reference proteome</keyword>
<dbReference type="AlphaFoldDB" id="A0A0J7KRH3"/>
<evidence type="ECO:0000313" key="2">
    <source>
        <dbReference type="EMBL" id="KMQ92834.1"/>
    </source>
</evidence>
<sequence length="126" mass="13620">MWGRKSGRSLSPPFALSFLCRRRDNGQGSPLGSNSGGISRVAGQNRRQYGHPVLEGGKPLHEASQNTTEGADLSGEAQTSIPINRRLLQGRGIRLNPRRPSCKWDLDHHGLGKGVGLDGATDRELI</sequence>
<proteinExistence type="predicted"/>
<dbReference type="Proteomes" id="UP000036403">
    <property type="component" value="Unassembled WGS sequence"/>
</dbReference>
<name>A0A0J7KRH3_LASNI</name>
<reference evidence="2 3" key="1">
    <citation type="submission" date="2015-04" db="EMBL/GenBank/DDBJ databases">
        <title>Lasius niger genome sequencing.</title>
        <authorList>
            <person name="Konorov E.A."/>
            <person name="Nikitin M.A."/>
            <person name="Kirill M.V."/>
            <person name="Chang P."/>
        </authorList>
    </citation>
    <scope>NUCLEOTIDE SEQUENCE [LARGE SCALE GENOMIC DNA]</scope>
    <source>
        <tissue evidence="2">Whole</tissue>
    </source>
</reference>
<evidence type="ECO:0000256" key="1">
    <source>
        <dbReference type="SAM" id="MobiDB-lite"/>
    </source>
</evidence>
<feature type="compositionally biased region" description="Polar residues" evidence="1">
    <location>
        <begin position="26"/>
        <end position="37"/>
    </location>
</feature>
<comment type="caution">
    <text evidence="2">The sequence shown here is derived from an EMBL/GenBank/DDBJ whole genome shotgun (WGS) entry which is preliminary data.</text>
</comment>
<dbReference type="EMBL" id="LBMM01004068">
    <property type="protein sequence ID" value="KMQ92834.1"/>
    <property type="molecule type" value="Genomic_DNA"/>
</dbReference>
<gene>
    <name evidence="2" type="ORF">RF55_7127</name>
</gene>
<feature type="region of interest" description="Disordered" evidence="1">
    <location>
        <begin position="21"/>
        <end position="83"/>
    </location>
</feature>
<accession>A0A0J7KRH3</accession>
<evidence type="ECO:0000313" key="3">
    <source>
        <dbReference type="Proteomes" id="UP000036403"/>
    </source>
</evidence>